<proteinExistence type="predicted"/>
<dbReference type="SUPFAM" id="SSF54427">
    <property type="entry name" value="NTF2-like"/>
    <property type="match status" value="1"/>
</dbReference>
<sequence length="149" mass="15989">MKKTIQIGLYMMIASLILTIPSMAQDLEKELAAITAKYEKAYNAKDVKTLVSMYTADAVRTFSDGRHFSGTGEIGAAMTEEFAGTSLKVSIHPGGYDVNPDGTLVSKGTYHLEGTAGTEAVNTNGSYTNTLAKVNGEWKITKSSLVLEQ</sequence>
<keyword evidence="1" id="KW-0732">Signal</keyword>
<name>A0A5C7AST2_9BACT</name>
<dbReference type="Pfam" id="PF14534">
    <property type="entry name" value="DUF4440"/>
    <property type="match status" value="1"/>
</dbReference>
<evidence type="ECO:0000313" key="3">
    <source>
        <dbReference type="EMBL" id="TXE11417.1"/>
    </source>
</evidence>
<feature type="domain" description="DUF4440" evidence="2">
    <location>
        <begin position="32"/>
        <end position="140"/>
    </location>
</feature>
<evidence type="ECO:0000313" key="4">
    <source>
        <dbReference type="Proteomes" id="UP000321935"/>
    </source>
</evidence>
<feature type="signal peptide" evidence="1">
    <location>
        <begin position="1"/>
        <end position="24"/>
    </location>
</feature>
<protein>
    <submittedName>
        <fullName evidence="3">Nuclear transport factor 2 family protein</fullName>
    </submittedName>
</protein>
<organism evidence="3 4">
    <name type="scientific">Algoriphagus aquimarinus</name>
    <dbReference type="NCBI Taxonomy" id="237018"/>
    <lineage>
        <taxon>Bacteria</taxon>
        <taxon>Pseudomonadati</taxon>
        <taxon>Bacteroidota</taxon>
        <taxon>Cytophagia</taxon>
        <taxon>Cytophagales</taxon>
        <taxon>Cyclobacteriaceae</taxon>
        <taxon>Algoriphagus</taxon>
    </lineage>
</organism>
<comment type="caution">
    <text evidence="3">The sequence shown here is derived from an EMBL/GenBank/DDBJ whole genome shotgun (WGS) entry which is preliminary data.</text>
</comment>
<evidence type="ECO:0000256" key="1">
    <source>
        <dbReference type="SAM" id="SignalP"/>
    </source>
</evidence>
<dbReference type="EMBL" id="VORW01000005">
    <property type="protein sequence ID" value="TXE11417.1"/>
    <property type="molecule type" value="Genomic_DNA"/>
</dbReference>
<feature type="chain" id="PRO_5023142120" evidence="1">
    <location>
        <begin position="25"/>
        <end position="149"/>
    </location>
</feature>
<dbReference type="Gene3D" id="3.10.450.50">
    <property type="match status" value="1"/>
</dbReference>
<dbReference type="RefSeq" id="WP_146917486.1">
    <property type="nucleotide sequence ID" value="NZ_VORW01000005.1"/>
</dbReference>
<dbReference type="OrthoDB" id="1329448at2"/>
<dbReference type="InterPro" id="IPR027843">
    <property type="entry name" value="DUF4440"/>
</dbReference>
<evidence type="ECO:0000259" key="2">
    <source>
        <dbReference type="Pfam" id="PF14534"/>
    </source>
</evidence>
<accession>A0A5C7AST2</accession>
<gene>
    <name evidence="3" type="ORF">ESV85_10875</name>
</gene>
<dbReference type="InterPro" id="IPR032710">
    <property type="entry name" value="NTF2-like_dom_sf"/>
</dbReference>
<dbReference type="Proteomes" id="UP000321935">
    <property type="component" value="Unassembled WGS sequence"/>
</dbReference>
<dbReference type="AlphaFoldDB" id="A0A5C7AST2"/>
<reference evidence="3 4" key="1">
    <citation type="submission" date="2019-08" db="EMBL/GenBank/DDBJ databases">
        <title>Genomes sequence of Algoriphagus aquimarinus ACAM450.</title>
        <authorList>
            <person name="Bowman J.P."/>
        </authorList>
    </citation>
    <scope>NUCLEOTIDE SEQUENCE [LARGE SCALE GENOMIC DNA]</scope>
    <source>
        <strain evidence="3 4">ACAM 450</strain>
    </source>
</reference>